<dbReference type="PANTHER" id="PTHR33692">
    <property type="entry name" value="RIBOSOME MATURATION FACTOR RIMM"/>
    <property type="match status" value="1"/>
</dbReference>
<evidence type="ECO:0000256" key="4">
    <source>
        <dbReference type="ARBA" id="ARBA00023186"/>
    </source>
</evidence>
<feature type="domain" description="PRC-barrel" evidence="7">
    <location>
        <begin position="106"/>
        <end position="181"/>
    </location>
</feature>
<comment type="domain">
    <text evidence="5">The PRC barrel domain binds ribosomal protein uS19.</text>
</comment>
<dbReference type="InterPro" id="IPR002676">
    <property type="entry name" value="RimM_N"/>
</dbReference>
<evidence type="ECO:0000313" key="9">
    <source>
        <dbReference type="Proteomes" id="UP000680304"/>
    </source>
</evidence>
<evidence type="ECO:0000256" key="3">
    <source>
        <dbReference type="ARBA" id="ARBA00022552"/>
    </source>
</evidence>
<protein>
    <recommendedName>
        <fullName evidence="5">Ribosome maturation factor RimM</fullName>
    </recommendedName>
</protein>
<evidence type="ECO:0000259" key="7">
    <source>
        <dbReference type="Pfam" id="PF05239"/>
    </source>
</evidence>
<keyword evidence="9" id="KW-1185">Reference proteome</keyword>
<dbReference type="InterPro" id="IPR011033">
    <property type="entry name" value="PRC_barrel-like_sf"/>
</dbReference>
<dbReference type="InterPro" id="IPR009000">
    <property type="entry name" value="Transl_B-barrel_sf"/>
</dbReference>
<comment type="similarity">
    <text evidence="5">Belongs to the RimM family.</text>
</comment>
<dbReference type="InterPro" id="IPR027275">
    <property type="entry name" value="PRC-brl_dom"/>
</dbReference>
<comment type="function">
    <text evidence="5">An accessory protein needed during the final step in the assembly of 30S ribosomal subunit, possibly for assembly of the head region. Essential for efficient processing of 16S rRNA. May be needed both before and after RbfA during the maturation of 16S rRNA. It has affinity for free ribosomal 30S subunits but not for 70S ribosomes.</text>
</comment>
<dbReference type="NCBIfam" id="TIGR02273">
    <property type="entry name" value="16S_RimM"/>
    <property type="match status" value="1"/>
</dbReference>
<comment type="subcellular location">
    <subcellularLocation>
        <location evidence="5">Cytoplasm</location>
    </subcellularLocation>
</comment>
<dbReference type="InterPro" id="IPR011961">
    <property type="entry name" value="RimM"/>
</dbReference>
<dbReference type="Gene3D" id="2.30.30.240">
    <property type="entry name" value="PRC-barrel domain"/>
    <property type="match status" value="1"/>
</dbReference>
<dbReference type="SUPFAM" id="SSF50447">
    <property type="entry name" value="Translation proteins"/>
    <property type="match status" value="1"/>
</dbReference>
<dbReference type="EMBL" id="BOVJ01000117">
    <property type="protein sequence ID" value="GIQ65036.1"/>
    <property type="molecule type" value="Genomic_DNA"/>
</dbReference>
<reference evidence="8 9" key="1">
    <citation type="submission" date="2021-04" db="EMBL/GenBank/DDBJ databases">
        <title>Draft genome sequence of Paenibacillus cisolokensis, LC2-13A.</title>
        <authorList>
            <person name="Uke A."/>
            <person name="Chhe C."/>
            <person name="Baramee S."/>
            <person name="Kosugi A."/>
        </authorList>
    </citation>
    <scope>NUCLEOTIDE SEQUENCE [LARGE SCALE GENOMIC DNA]</scope>
    <source>
        <strain evidence="8 9">LC2-13A</strain>
    </source>
</reference>
<keyword evidence="2 5" id="KW-0690">Ribosome biogenesis</keyword>
<gene>
    <name evidence="5 8" type="primary">rimM</name>
    <name evidence="8" type="ORF">PACILC2_36040</name>
</gene>
<name>A0ABQ4NA24_9BACL</name>
<organism evidence="8 9">
    <name type="scientific">Paenibacillus cisolokensis</name>
    <dbReference type="NCBI Taxonomy" id="1658519"/>
    <lineage>
        <taxon>Bacteria</taxon>
        <taxon>Bacillati</taxon>
        <taxon>Bacillota</taxon>
        <taxon>Bacilli</taxon>
        <taxon>Bacillales</taxon>
        <taxon>Paenibacillaceae</taxon>
        <taxon>Paenibacillus</taxon>
    </lineage>
</organism>
<dbReference type="PANTHER" id="PTHR33692:SF1">
    <property type="entry name" value="RIBOSOME MATURATION FACTOR RIMM"/>
    <property type="match status" value="1"/>
</dbReference>
<evidence type="ECO:0000256" key="2">
    <source>
        <dbReference type="ARBA" id="ARBA00022517"/>
    </source>
</evidence>
<dbReference type="Pfam" id="PF01782">
    <property type="entry name" value="RimM"/>
    <property type="match status" value="1"/>
</dbReference>
<evidence type="ECO:0000256" key="1">
    <source>
        <dbReference type="ARBA" id="ARBA00022490"/>
    </source>
</evidence>
<keyword evidence="4 5" id="KW-0143">Chaperone</keyword>
<evidence type="ECO:0000313" key="8">
    <source>
        <dbReference type="EMBL" id="GIQ65036.1"/>
    </source>
</evidence>
<dbReference type="Proteomes" id="UP000680304">
    <property type="component" value="Unassembled WGS sequence"/>
</dbReference>
<evidence type="ECO:0000256" key="5">
    <source>
        <dbReference type="HAMAP-Rule" id="MF_00014"/>
    </source>
</evidence>
<keyword evidence="3 5" id="KW-0698">rRNA processing</keyword>
<keyword evidence="1 5" id="KW-0963">Cytoplasm</keyword>
<evidence type="ECO:0000259" key="6">
    <source>
        <dbReference type="Pfam" id="PF01782"/>
    </source>
</evidence>
<feature type="domain" description="RimM N-terminal" evidence="6">
    <location>
        <begin position="15"/>
        <end position="100"/>
    </location>
</feature>
<accession>A0ABQ4NA24</accession>
<proteinExistence type="inferred from homology"/>
<comment type="caution">
    <text evidence="8">The sequence shown here is derived from an EMBL/GenBank/DDBJ whole genome shotgun (WGS) entry which is preliminary data.</text>
</comment>
<dbReference type="Gene3D" id="2.40.30.60">
    <property type="entry name" value="RimM"/>
    <property type="match status" value="1"/>
</dbReference>
<dbReference type="HAMAP" id="MF_00014">
    <property type="entry name" value="Ribosome_mat_RimM"/>
    <property type="match status" value="1"/>
</dbReference>
<dbReference type="SUPFAM" id="SSF50346">
    <property type="entry name" value="PRC-barrel domain"/>
    <property type="match status" value="1"/>
</dbReference>
<dbReference type="InterPro" id="IPR036976">
    <property type="entry name" value="RimM_N_sf"/>
</dbReference>
<dbReference type="Pfam" id="PF05239">
    <property type="entry name" value="PRC"/>
    <property type="match status" value="1"/>
</dbReference>
<sequence length="182" mass="20315">MERKAEHAMADQWLTVGKVVNTHGIRGEIKVLSQTDFPDVRFAPGSRLTLLDEQRGTAVPVEVAGSRLHKNVYILKLNGFDNINDVEKYKGWSLKVSRDDQVELEEGEYYYHEIIGCRVVTEDGETLGEVAEILTPGANDVWVVKRPPGKGKPVLLPVIDDVVLDVDVAERKVTVRLLEGLI</sequence>
<comment type="subunit">
    <text evidence="5">Binds ribosomal protein uS19.</text>
</comment>